<evidence type="ECO:0000256" key="6">
    <source>
        <dbReference type="RuleBase" id="RU000682"/>
    </source>
</evidence>
<dbReference type="InterPro" id="IPR001356">
    <property type="entry name" value="HD"/>
</dbReference>
<dbReference type="Pfam" id="PF00046">
    <property type="entry name" value="Homeodomain"/>
    <property type="match status" value="1"/>
</dbReference>
<keyword evidence="9" id="KW-1185">Reference proteome</keyword>
<dbReference type="Proteomes" id="UP000694941">
    <property type="component" value="Unplaced"/>
</dbReference>
<organism evidence="9 10">
    <name type="scientific">Limulus polyphemus</name>
    <name type="common">Atlantic horseshoe crab</name>
    <dbReference type="NCBI Taxonomy" id="6850"/>
    <lineage>
        <taxon>Eukaryota</taxon>
        <taxon>Metazoa</taxon>
        <taxon>Ecdysozoa</taxon>
        <taxon>Arthropoda</taxon>
        <taxon>Chelicerata</taxon>
        <taxon>Merostomata</taxon>
        <taxon>Xiphosura</taxon>
        <taxon>Limulidae</taxon>
        <taxon>Limulus</taxon>
    </lineage>
</organism>
<dbReference type="PROSITE" id="PS00027">
    <property type="entry name" value="HOMEOBOX_1"/>
    <property type="match status" value="1"/>
</dbReference>
<evidence type="ECO:0000313" key="9">
    <source>
        <dbReference type="Proteomes" id="UP000694941"/>
    </source>
</evidence>
<keyword evidence="3 5" id="KW-0371">Homeobox</keyword>
<evidence type="ECO:0000313" key="10">
    <source>
        <dbReference type="RefSeq" id="XP_013785691.2"/>
    </source>
</evidence>
<dbReference type="PANTHER" id="PTHR24340:SF35">
    <property type="entry name" value="HGTX, ISOFORM C"/>
    <property type="match status" value="1"/>
</dbReference>
<evidence type="ECO:0000259" key="8">
    <source>
        <dbReference type="PROSITE" id="PS50071"/>
    </source>
</evidence>
<comment type="subcellular location">
    <subcellularLocation>
        <location evidence="1 5 6">Nucleus</location>
    </subcellularLocation>
</comment>
<sequence length="277" mass="30716">MLEFNTPATTTASASSMLSMLNMNMEASRQNVFFLGNPQLAALHSISDMKSTALSPYPSTQDGKSSVLSTPHGINDILRRPIHTSAQTLGTLGALPRFSLGMGTAGMYFNPANGSIHKLGLGDLPARPHLYWPGMVQNPALWRDRFASAAGSLDKDGKKKQTRPTFSGHQIYVLEKTFEQTKYLAGPERAKLAYALGMSESQVKVWFQNRRTKWRKKHAAEMATAKKKHDTEQLRQDDSSDQEVDLDGSDCKRLKSDDEQSDYFPQDVESPDSFTPV</sequence>
<dbReference type="SUPFAM" id="SSF46689">
    <property type="entry name" value="Homeodomain-like"/>
    <property type="match status" value="1"/>
</dbReference>
<dbReference type="PRINTS" id="PR00024">
    <property type="entry name" value="HOMEOBOX"/>
</dbReference>
<evidence type="ECO:0000256" key="1">
    <source>
        <dbReference type="ARBA" id="ARBA00004123"/>
    </source>
</evidence>
<reference evidence="10" key="1">
    <citation type="submission" date="2025-08" db="UniProtKB">
        <authorList>
            <consortium name="RefSeq"/>
        </authorList>
    </citation>
    <scope>IDENTIFICATION</scope>
    <source>
        <tissue evidence="10">Muscle</tissue>
    </source>
</reference>
<evidence type="ECO:0000256" key="7">
    <source>
        <dbReference type="SAM" id="MobiDB-lite"/>
    </source>
</evidence>
<evidence type="ECO:0000256" key="2">
    <source>
        <dbReference type="ARBA" id="ARBA00023125"/>
    </source>
</evidence>
<evidence type="ECO:0000256" key="3">
    <source>
        <dbReference type="ARBA" id="ARBA00023155"/>
    </source>
</evidence>
<feature type="region of interest" description="Disordered" evidence="7">
    <location>
        <begin position="222"/>
        <end position="277"/>
    </location>
</feature>
<dbReference type="InterPro" id="IPR009057">
    <property type="entry name" value="Homeodomain-like_sf"/>
</dbReference>
<dbReference type="PROSITE" id="PS50071">
    <property type="entry name" value="HOMEOBOX_2"/>
    <property type="match status" value="1"/>
</dbReference>
<feature type="domain" description="Homeobox" evidence="8">
    <location>
        <begin position="157"/>
        <end position="217"/>
    </location>
</feature>
<dbReference type="InterPro" id="IPR000047">
    <property type="entry name" value="HTH_motif"/>
</dbReference>
<keyword evidence="4 5" id="KW-0539">Nucleus</keyword>
<evidence type="ECO:0000256" key="5">
    <source>
        <dbReference type="PROSITE-ProRule" id="PRU00108"/>
    </source>
</evidence>
<dbReference type="InterPro" id="IPR017970">
    <property type="entry name" value="Homeobox_CS"/>
</dbReference>
<feature type="compositionally biased region" description="Basic and acidic residues" evidence="7">
    <location>
        <begin position="229"/>
        <end position="238"/>
    </location>
</feature>
<dbReference type="Gene3D" id="1.10.10.60">
    <property type="entry name" value="Homeodomain-like"/>
    <property type="match status" value="1"/>
</dbReference>
<keyword evidence="2 5" id="KW-0238">DNA-binding</keyword>
<dbReference type="SMART" id="SM00389">
    <property type="entry name" value="HOX"/>
    <property type="match status" value="1"/>
</dbReference>
<name>A0ABM1BNQ5_LIMPO</name>
<feature type="compositionally biased region" description="Basic and acidic residues" evidence="7">
    <location>
        <begin position="249"/>
        <end position="258"/>
    </location>
</feature>
<protein>
    <submittedName>
        <fullName evidence="10">Homeobox protein Nkx-6.2-like</fullName>
    </submittedName>
</protein>
<evidence type="ECO:0000256" key="4">
    <source>
        <dbReference type="ARBA" id="ARBA00023242"/>
    </source>
</evidence>
<dbReference type="PRINTS" id="PR00031">
    <property type="entry name" value="HTHREPRESSR"/>
</dbReference>
<proteinExistence type="predicted"/>
<dbReference type="PANTHER" id="PTHR24340">
    <property type="entry name" value="HOMEOBOX PROTEIN NKX"/>
    <property type="match status" value="1"/>
</dbReference>
<dbReference type="RefSeq" id="XP_013785691.2">
    <property type="nucleotide sequence ID" value="XM_013930237.2"/>
</dbReference>
<feature type="DNA-binding region" description="Homeobox" evidence="5">
    <location>
        <begin position="159"/>
        <end position="218"/>
    </location>
</feature>
<dbReference type="InterPro" id="IPR020479">
    <property type="entry name" value="HD_metazoa"/>
</dbReference>
<gene>
    <name evidence="10" type="primary">LOC106469726</name>
</gene>
<accession>A0ABM1BNQ5</accession>
<dbReference type="InterPro" id="IPR050394">
    <property type="entry name" value="Homeobox_NK-like"/>
</dbReference>
<dbReference type="GeneID" id="106469726"/>
<feature type="compositionally biased region" description="Acidic residues" evidence="7">
    <location>
        <begin position="239"/>
        <end position="248"/>
    </location>
</feature>
<dbReference type="CDD" id="cd00086">
    <property type="entry name" value="homeodomain"/>
    <property type="match status" value="1"/>
</dbReference>